<gene>
    <name evidence="1" type="ORF">GWI33_012497</name>
</gene>
<organism evidence="1 2">
    <name type="scientific">Rhynchophorus ferrugineus</name>
    <name type="common">Red palm weevil</name>
    <name type="synonym">Curculio ferrugineus</name>
    <dbReference type="NCBI Taxonomy" id="354439"/>
    <lineage>
        <taxon>Eukaryota</taxon>
        <taxon>Metazoa</taxon>
        <taxon>Ecdysozoa</taxon>
        <taxon>Arthropoda</taxon>
        <taxon>Hexapoda</taxon>
        <taxon>Insecta</taxon>
        <taxon>Pterygota</taxon>
        <taxon>Neoptera</taxon>
        <taxon>Endopterygota</taxon>
        <taxon>Coleoptera</taxon>
        <taxon>Polyphaga</taxon>
        <taxon>Cucujiformia</taxon>
        <taxon>Curculionidae</taxon>
        <taxon>Dryophthorinae</taxon>
        <taxon>Rhynchophorus</taxon>
    </lineage>
</organism>
<proteinExistence type="predicted"/>
<accession>A0A834I8T2</accession>
<dbReference type="OrthoDB" id="7309400at2759"/>
<keyword evidence="2" id="KW-1185">Reference proteome</keyword>
<dbReference type="EMBL" id="JAACXV010012007">
    <property type="protein sequence ID" value="KAF7274836.1"/>
    <property type="molecule type" value="Genomic_DNA"/>
</dbReference>
<sequence>EYPNILKGIIERGGHKPEQVLNILLENDADVERSAKVSRRNNSVISCYKSPRNEIVKKAFQITLDNFYLSQALPKNDDNNDLQVTTS</sequence>
<feature type="non-terminal residue" evidence="1">
    <location>
        <position position="1"/>
    </location>
</feature>
<dbReference type="Proteomes" id="UP000625711">
    <property type="component" value="Unassembled WGS sequence"/>
</dbReference>
<evidence type="ECO:0000313" key="2">
    <source>
        <dbReference type="Proteomes" id="UP000625711"/>
    </source>
</evidence>
<name>A0A834I8T2_RHYFE</name>
<evidence type="ECO:0000313" key="1">
    <source>
        <dbReference type="EMBL" id="KAF7274836.1"/>
    </source>
</evidence>
<reference evidence="1" key="1">
    <citation type="submission" date="2020-08" db="EMBL/GenBank/DDBJ databases">
        <title>Genome sequencing and assembly of the red palm weevil Rhynchophorus ferrugineus.</title>
        <authorList>
            <person name="Dias G.B."/>
            <person name="Bergman C.M."/>
            <person name="Manee M."/>
        </authorList>
    </citation>
    <scope>NUCLEOTIDE SEQUENCE</scope>
    <source>
        <strain evidence="1">AA-2017</strain>
        <tissue evidence="1">Whole larva</tissue>
    </source>
</reference>
<comment type="caution">
    <text evidence="1">The sequence shown here is derived from an EMBL/GenBank/DDBJ whole genome shotgun (WGS) entry which is preliminary data.</text>
</comment>
<dbReference type="AlphaFoldDB" id="A0A834I8T2"/>
<protein>
    <submittedName>
        <fullName evidence="1">Uncharacterized protein</fullName>
    </submittedName>
</protein>